<comment type="similarity">
    <text evidence="1">Belongs to the ustYa family.</text>
</comment>
<dbReference type="EMBL" id="CAJPDR010001138">
    <property type="protein sequence ID" value="CAF9943613.1"/>
    <property type="molecule type" value="Genomic_DNA"/>
</dbReference>
<keyword evidence="2" id="KW-0812">Transmembrane</keyword>
<evidence type="ECO:0000256" key="2">
    <source>
        <dbReference type="SAM" id="Phobius"/>
    </source>
</evidence>
<organism evidence="3 4">
    <name type="scientific">Alectoria fallacina</name>
    <dbReference type="NCBI Taxonomy" id="1903189"/>
    <lineage>
        <taxon>Eukaryota</taxon>
        <taxon>Fungi</taxon>
        <taxon>Dikarya</taxon>
        <taxon>Ascomycota</taxon>
        <taxon>Pezizomycotina</taxon>
        <taxon>Lecanoromycetes</taxon>
        <taxon>OSLEUM clade</taxon>
        <taxon>Lecanoromycetidae</taxon>
        <taxon>Lecanorales</taxon>
        <taxon>Lecanorineae</taxon>
        <taxon>Parmeliaceae</taxon>
        <taxon>Alectoria</taxon>
    </lineage>
</organism>
<dbReference type="PANTHER" id="PTHR33365:SF7">
    <property type="entry name" value="TAT PATHWAY SIGNAL SEQUENCE"/>
    <property type="match status" value="1"/>
</dbReference>
<evidence type="ECO:0000313" key="3">
    <source>
        <dbReference type="EMBL" id="CAF9943613.1"/>
    </source>
</evidence>
<dbReference type="OrthoDB" id="3687641at2759"/>
<reference evidence="3" key="1">
    <citation type="submission" date="2021-03" db="EMBL/GenBank/DDBJ databases">
        <authorList>
            <person name="Tagirdzhanova G."/>
        </authorList>
    </citation>
    <scope>NUCLEOTIDE SEQUENCE</scope>
</reference>
<dbReference type="Proteomes" id="UP000664203">
    <property type="component" value="Unassembled WGS sequence"/>
</dbReference>
<feature type="transmembrane region" description="Helical" evidence="2">
    <location>
        <begin position="42"/>
        <end position="64"/>
    </location>
</feature>
<proteinExistence type="inferred from homology"/>
<dbReference type="PANTHER" id="PTHR33365">
    <property type="entry name" value="YALI0B05434P"/>
    <property type="match status" value="1"/>
</dbReference>
<keyword evidence="2" id="KW-0472">Membrane</keyword>
<evidence type="ECO:0000256" key="1">
    <source>
        <dbReference type="ARBA" id="ARBA00035112"/>
    </source>
</evidence>
<comment type="caution">
    <text evidence="3">The sequence shown here is derived from an EMBL/GenBank/DDBJ whole genome shotgun (WGS) entry which is preliminary data.</text>
</comment>
<dbReference type="Pfam" id="PF11807">
    <property type="entry name" value="UstYa"/>
    <property type="match status" value="1"/>
</dbReference>
<accession>A0A8H3JAV8</accession>
<evidence type="ECO:0000313" key="4">
    <source>
        <dbReference type="Proteomes" id="UP000664203"/>
    </source>
</evidence>
<dbReference type="InterPro" id="IPR021765">
    <property type="entry name" value="UstYa-like"/>
</dbReference>
<keyword evidence="2" id="KW-1133">Transmembrane helix</keyword>
<dbReference type="GO" id="GO:0043386">
    <property type="term" value="P:mycotoxin biosynthetic process"/>
    <property type="evidence" value="ECO:0007669"/>
    <property type="project" value="InterPro"/>
</dbReference>
<sequence>MLFGDPTAEPLLPDETDDKGHQWAACEKQSFKDPVLYRGLRYWAIAIAFHGSIFLVMLLTAILISPLRIFHPQEIPWQKTIPIAQDVQYKSESLPFGAWASAMYMGEPNLDVDNAWESLIYRQFLSKSKSQHPRGFQLHRDEAAGLNFTESLLVQPDGEKFGAILGVIHNLHCLWKKRRVRQSYYQDVYYPNATAEILANNRNHDLHCFEALRSSLVCYPDLNPHPYYWSGREWHDVTVSSKVTRQCVDWEALQESLVPRDFRGTELIRETSAAV</sequence>
<protein>
    <submittedName>
        <fullName evidence="3">Uncharacterized protein</fullName>
    </submittedName>
</protein>
<dbReference type="AlphaFoldDB" id="A0A8H3JAV8"/>
<name>A0A8H3JAV8_9LECA</name>
<gene>
    <name evidence="3" type="ORF">ALECFALPRED_000758</name>
</gene>
<keyword evidence="4" id="KW-1185">Reference proteome</keyword>